<dbReference type="AlphaFoldDB" id="A0A0L6TZH4"/>
<dbReference type="GO" id="GO:0016746">
    <property type="term" value="F:acyltransferase activity"/>
    <property type="evidence" value="ECO:0007669"/>
    <property type="project" value="UniProtKB-KW"/>
</dbReference>
<dbReference type="PANTHER" id="PTHR43356:SF2">
    <property type="entry name" value="PHOSPHATE ACETYLTRANSFERASE"/>
    <property type="match status" value="1"/>
</dbReference>
<keyword evidence="6" id="KW-1185">Reference proteome</keyword>
<dbReference type="Gene3D" id="3.40.718.10">
    <property type="entry name" value="Isopropylmalate Dehydrogenase"/>
    <property type="match status" value="1"/>
</dbReference>
<evidence type="ECO:0000256" key="3">
    <source>
        <dbReference type="ARBA" id="ARBA00023315"/>
    </source>
</evidence>
<evidence type="ECO:0000256" key="1">
    <source>
        <dbReference type="ARBA" id="ARBA00005656"/>
    </source>
</evidence>
<dbReference type="PIRSF" id="PIRSF000428">
    <property type="entry name" value="P_Ac_trans"/>
    <property type="match status" value="1"/>
</dbReference>
<protein>
    <submittedName>
        <fullName evidence="5">Phosphate butyryltransferase</fullName>
    </submittedName>
</protein>
<comment type="similarity">
    <text evidence="1">Belongs to the phosphate acetyltransferase and butyryltransferase family.</text>
</comment>
<dbReference type="STRING" id="52689.AKG39_10785"/>
<comment type="caution">
    <text evidence="5">The sequence shown here is derived from an EMBL/GenBank/DDBJ whole genome shotgun (WGS) entry which is preliminary data.</text>
</comment>
<dbReference type="EMBL" id="LGYO01000026">
    <property type="protein sequence ID" value="KNZ41669.1"/>
    <property type="molecule type" value="Genomic_DNA"/>
</dbReference>
<dbReference type="PANTHER" id="PTHR43356">
    <property type="entry name" value="PHOSPHATE ACETYLTRANSFERASE"/>
    <property type="match status" value="1"/>
</dbReference>
<organism evidence="5 6">
    <name type="scientific">Acetobacterium bakii</name>
    <dbReference type="NCBI Taxonomy" id="52689"/>
    <lineage>
        <taxon>Bacteria</taxon>
        <taxon>Bacillati</taxon>
        <taxon>Bacillota</taxon>
        <taxon>Clostridia</taxon>
        <taxon>Eubacteriales</taxon>
        <taxon>Eubacteriaceae</taxon>
        <taxon>Acetobacterium</taxon>
    </lineage>
</organism>
<evidence type="ECO:0000313" key="6">
    <source>
        <dbReference type="Proteomes" id="UP000036873"/>
    </source>
</evidence>
<dbReference type="InterPro" id="IPR050500">
    <property type="entry name" value="Phos_Acetyltrans/Butyryltrans"/>
</dbReference>
<proteinExistence type="inferred from homology"/>
<evidence type="ECO:0000259" key="4">
    <source>
        <dbReference type="Pfam" id="PF01515"/>
    </source>
</evidence>
<name>A0A0L6TZH4_9FIRM</name>
<dbReference type="PATRIC" id="fig|52689.4.peg.1377"/>
<keyword evidence="3" id="KW-0012">Acyltransferase</keyword>
<dbReference type="RefSeq" id="WP_050740403.1">
    <property type="nucleotide sequence ID" value="NZ_LGYO01000026.1"/>
</dbReference>
<evidence type="ECO:0000313" key="5">
    <source>
        <dbReference type="EMBL" id="KNZ41669.1"/>
    </source>
</evidence>
<dbReference type="InterPro" id="IPR002505">
    <property type="entry name" value="PTA_PTB"/>
</dbReference>
<dbReference type="InterPro" id="IPR012147">
    <property type="entry name" value="P_Ac_Bu_trans"/>
</dbReference>
<keyword evidence="2 5" id="KW-0808">Transferase</keyword>
<sequence length="305" mass="32527">MIKNFEDLAQRSTAGQTPTLVVAAAAELDILKAVSQAKKNQLVKVILIGNRQDIMKISESEKIELKDIQIINSEDVGAACEKAVEMVREGQADFIMKGLVDTSIFLKAVINKTHGLMAGGLLSSVMVLKISTYHKFLILSDGGMIISPDLEKKKGIIKNALDLAKILEINPIKVACLAAKEKVNPKMQATVDAQALKELGETGYFGEDVIVDGPMAMDLVVSKKAAKVKGYVSNVAGDADIILAPEIETGNAIIKIMTHLGNAQLAGVVMGARVPIVLTSRSDSFENKLNSIALGAYIATKGKSL</sequence>
<reference evidence="6" key="1">
    <citation type="submission" date="2015-07" db="EMBL/GenBank/DDBJ databases">
        <title>Draft genome sequence of Acetobacterium bakii DSM 8293, a potential psychrophilic chemical producer through syngas fermentation.</title>
        <authorList>
            <person name="Song Y."/>
            <person name="Hwang S."/>
            <person name="Cho B.-K."/>
        </authorList>
    </citation>
    <scope>NUCLEOTIDE SEQUENCE [LARGE SCALE GENOMIC DNA]</scope>
    <source>
        <strain evidence="6">DSM 8239</strain>
    </source>
</reference>
<gene>
    <name evidence="5" type="ORF">AKG39_10785</name>
</gene>
<evidence type="ECO:0000256" key="2">
    <source>
        <dbReference type="ARBA" id="ARBA00022679"/>
    </source>
</evidence>
<dbReference type="Pfam" id="PF01515">
    <property type="entry name" value="PTA_PTB"/>
    <property type="match status" value="2"/>
</dbReference>
<feature type="domain" description="Phosphate acetyl/butaryl transferase" evidence="4">
    <location>
        <begin position="14"/>
        <end position="75"/>
    </location>
</feature>
<dbReference type="OrthoDB" id="9774179at2"/>
<accession>A0A0L6TZH4</accession>
<feature type="domain" description="Phosphate acetyl/butaryl transferase" evidence="4">
    <location>
        <begin position="81"/>
        <end position="295"/>
    </location>
</feature>
<dbReference type="Proteomes" id="UP000036873">
    <property type="component" value="Unassembled WGS sequence"/>
</dbReference>
<dbReference type="SUPFAM" id="SSF53659">
    <property type="entry name" value="Isocitrate/Isopropylmalate dehydrogenase-like"/>
    <property type="match status" value="1"/>
</dbReference>